<dbReference type="Proteomes" id="UP000236161">
    <property type="component" value="Unassembled WGS sequence"/>
</dbReference>
<reference evidence="4 5" key="1">
    <citation type="journal article" date="2017" name="Nature">
        <title>The Apostasia genome and the evolution of orchids.</title>
        <authorList>
            <person name="Zhang G.Q."/>
            <person name="Liu K.W."/>
            <person name="Li Z."/>
            <person name="Lohaus R."/>
            <person name="Hsiao Y.Y."/>
            <person name="Niu S.C."/>
            <person name="Wang J.Y."/>
            <person name="Lin Y.C."/>
            <person name="Xu Q."/>
            <person name="Chen L.J."/>
            <person name="Yoshida K."/>
            <person name="Fujiwara S."/>
            <person name="Wang Z.W."/>
            <person name="Zhang Y.Q."/>
            <person name="Mitsuda N."/>
            <person name="Wang M."/>
            <person name="Liu G.H."/>
            <person name="Pecoraro L."/>
            <person name="Huang H.X."/>
            <person name="Xiao X.J."/>
            <person name="Lin M."/>
            <person name="Wu X.Y."/>
            <person name="Wu W.L."/>
            <person name="Chen Y.Y."/>
            <person name="Chang S.B."/>
            <person name="Sakamoto S."/>
            <person name="Ohme-Takagi M."/>
            <person name="Yagi M."/>
            <person name="Zeng S.J."/>
            <person name="Shen C.Y."/>
            <person name="Yeh C.M."/>
            <person name="Luo Y.B."/>
            <person name="Tsai W.C."/>
            <person name="Van de Peer Y."/>
            <person name="Liu Z.J."/>
        </authorList>
    </citation>
    <scope>NUCLEOTIDE SEQUENCE [LARGE SCALE GENOMIC DNA]</scope>
    <source>
        <strain evidence="5">cv. Shenzhen</strain>
        <tissue evidence="4">Stem</tissue>
    </source>
</reference>
<organism evidence="4 5">
    <name type="scientific">Apostasia shenzhenica</name>
    <dbReference type="NCBI Taxonomy" id="1088818"/>
    <lineage>
        <taxon>Eukaryota</taxon>
        <taxon>Viridiplantae</taxon>
        <taxon>Streptophyta</taxon>
        <taxon>Embryophyta</taxon>
        <taxon>Tracheophyta</taxon>
        <taxon>Spermatophyta</taxon>
        <taxon>Magnoliopsida</taxon>
        <taxon>Liliopsida</taxon>
        <taxon>Asparagales</taxon>
        <taxon>Orchidaceae</taxon>
        <taxon>Apostasioideae</taxon>
        <taxon>Apostasia</taxon>
    </lineage>
</organism>
<dbReference type="GO" id="GO:0003700">
    <property type="term" value="F:DNA-binding transcription factor activity"/>
    <property type="evidence" value="ECO:0007669"/>
    <property type="project" value="TreeGrafter"/>
</dbReference>
<feature type="region of interest" description="Disordered" evidence="2">
    <location>
        <begin position="103"/>
        <end position="124"/>
    </location>
</feature>
<proteinExistence type="predicted"/>
<name>A0A2I0AS54_9ASPA</name>
<protein>
    <submittedName>
        <fullName evidence="4">Zinc finger protein 6</fullName>
    </submittedName>
</protein>
<dbReference type="PANTHER" id="PTHR46353">
    <property type="entry name" value="ZINC FINGER PROTEIN 5"/>
    <property type="match status" value="1"/>
</dbReference>
<dbReference type="EMBL" id="KZ451953">
    <property type="protein sequence ID" value="PKA58385.1"/>
    <property type="molecule type" value="Genomic_DNA"/>
</dbReference>
<dbReference type="GO" id="GO:0005634">
    <property type="term" value="C:nucleus"/>
    <property type="evidence" value="ECO:0007669"/>
    <property type="project" value="TreeGrafter"/>
</dbReference>
<dbReference type="Pfam" id="PF13912">
    <property type="entry name" value="zf-C2H2_6"/>
    <property type="match status" value="1"/>
</dbReference>
<dbReference type="InterPro" id="IPR036236">
    <property type="entry name" value="Znf_C2H2_sf"/>
</dbReference>
<dbReference type="STRING" id="1088818.A0A2I0AS54"/>
<dbReference type="GO" id="GO:0009740">
    <property type="term" value="P:gibberellic acid mediated signaling pathway"/>
    <property type="evidence" value="ECO:0007669"/>
    <property type="project" value="TreeGrafter"/>
</dbReference>
<dbReference type="GO" id="GO:0009736">
    <property type="term" value="P:cytokinin-activated signaling pathway"/>
    <property type="evidence" value="ECO:0007669"/>
    <property type="project" value="TreeGrafter"/>
</dbReference>
<evidence type="ECO:0000313" key="5">
    <source>
        <dbReference type="Proteomes" id="UP000236161"/>
    </source>
</evidence>
<dbReference type="SUPFAM" id="SSF57667">
    <property type="entry name" value="beta-beta-alpha zinc fingers"/>
    <property type="match status" value="1"/>
</dbReference>
<keyword evidence="5" id="KW-1185">Reference proteome</keyword>
<dbReference type="Gene3D" id="3.30.160.60">
    <property type="entry name" value="Classic Zinc Finger"/>
    <property type="match status" value="1"/>
</dbReference>
<sequence length="124" mass="13337">MAAKGSNGGIFRLFGFSVTNDVVEEARPQPPPPDLLGRRFECHYCGRDFPNSQALGGHQNAHKRERQRARLSQLQAAAAAHSAVAPLVPRLLWYSAAGGDLRGFSPGQRPPAVSDADVDLHLGL</sequence>
<evidence type="ECO:0000256" key="1">
    <source>
        <dbReference type="PROSITE-ProRule" id="PRU00042"/>
    </source>
</evidence>
<keyword evidence="1" id="KW-0863">Zinc-finger</keyword>
<dbReference type="PANTHER" id="PTHR46353:SF9">
    <property type="entry name" value="ZINC FINGER PROTEIN GIS3"/>
    <property type="match status" value="1"/>
</dbReference>
<dbReference type="PROSITE" id="PS00028">
    <property type="entry name" value="ZINC_FINGER_C2H2_1"/>
    <property type="match status" value="1"/>
</dbReference>
<dbReference type="InterPro" id="IPR013087">
    <property type="entry name" value="Znf_C2H2_type"/>
</dbReference>
<dbReference type="OrthoDB" id="772256at2759"/>
<dbReference type="AlphaFoldDB" id="A0A2I0AS54"/>
<feature type="domain" description="C2H2-type" evidence="3">
    <location>
        <begin position="40"/>
        <end position="67"/>
    </location>
</feature>
<evidence type="ECO:0000256" key="2">
    <source>
        <dbReference type="SAM" id="MobiDB-lite"/>
    </source>
</evidence>
<keyword evidence="1" id="KW-0479">Metal-binding</keyword>
<dbReference type="InterPro" id="IPR044299">
    <property type="entry name" value="GIS3/ZFP5/ZFP6"/>
</dbReference>
<dbReference type="GO" id="GO:0008270">
    <property type="term" value="F:zinc ion binding"/>
    <property type="evidence" value="ECO:0007669"/>
    <property type="project" value="UniProtKB-KW"/>
</dbReference>
<accession>A0A2I0AS54</accession>
<evidence type="ECO:0000259" key="3">
    <source>
        <dbReference type="PROSITE" id="PS50157"/>
    </source>
</evidence>
<keyword evidence="1" id="KW-0862">Zinc</keyword>
<dbReference type="GO" id="GO:0000976">
    <property type="term" value="F:transcription cis-regulatory region binding"/>
    <property type="evidence" value="ECO:0007669"/>
    <property type="project" value="TreeGrafter"/>
</dbReference>
<gene>
    <name evidence="4" type="primary">ZFP6</name>
    <name evidence="4" type="ORF">AXF42_Ash013891</name>
</gene>
<dbReference type="GO" id="GO:0010090">
    <property type="term" value="P:trichome morphogenesis"/>
    <property type="evidence" value="ECO:0007669"/>
    <property type="project" value="InterPro"/>
</dbReference>
<evidence type="ECO:0000313" key="4">
    <source>
        <dbReference type="EMBL" id="PKA58385.1"/>
    </source>
</evidence>
<dbReference type="PROSITE" id="PS50157">
    <property type="entry name" value="ZINC_FINGER_C2H2_2"/>
    <property type="match status" value="1"/>
</dbReference>